<feature type="compositionally biased region" description="Basic residues" evidence="1">
    <location>
        <begin position="604"/>
        <end position="614"/>
    </location>
</feature>
<accession>A0A1Q9BXZ7</accession>
<dbReference type="InterPro" id="IPR036910">
    <property type="entry name" value="HMG_box_dom_sf"/>
</dbReference>
<dbReference type="Proteomes" id="UP000186817">
    <property type="component" value="Unassembled WGS sequence"/>
</dbReference>
<evidence type="ECO:0000313" key="3">
    <source>
        <dbReference type="Proteomes" id="UP000186817"/>
    </source>
</evidence>
<feature type="compositionally biased region" description="Low complexity" evidence="1">
    <location>
        <begin position="626"/>
        <end position="652"/>
    </location>
</feature>
<dbReference type="EMBL" id="LSRX01002408">
    <property type="protein sequence ID" value="OLP75556.1"/>
    <property type="molecule type" value="Genomic_DNA"/>
</dbReference>
<feature type="compositionally biased region" description="Basic and acidic residues" evidence="1">
    <location>
        <begin position="569"/>
        <end position="578"/>
    </location>
</feature>
<reference evidence="2 3" key="1">
    <citation type="submission" date="2016-02" db="EMBL/GenBank/DDBJ databases">
        <title>Genome analysis of coral dinoflagellate symbionts highlights evolutionary adaptations to a symbiotic lifestyle.</title>
        <authorList>
            <person name="Aranda M."/>
            <person name="Li Y."/>
            <person name="Liew Y.J."/>
            <person name="Baumgarten S."/>
            <person name="Simakov O."/>
            <person name="Wilson M."/>
            <person name="Piel J."/>
            <person name="Ashoor H."/>
            <person name="Bougouffa S."/>
            <person name="Bajic V.B."/>
            <person name="Ryu T."/>
            <person name="Ravasi T."/>
            <person name="Bayer T."/>
            <person name="Micklem G."/>
            <person name="Kim H."/>
            <person name="Bhak J."/>
            <person name="Lajeunesse T.C."/>
            <person name="Voolstra C.R."/>
        </authorList>
    </citation>
    <scope>NUCLEOTIDE SEQUENCE [LARGE SCALE GENOMIC DNA]</scope>
    <source>
        <strain evidence="2 3">CCMP2467</strain>
    </source>
</reference>
<dbReference type="AlphaFoldDB" id="A0A1Q9BXZ7"/>
<evidence type="ECO:0000313" key="2">
    <source>
        <dbReference type="EMBL" id="OLP75556.1"/>
    </source>
</evidence>
<comment type="caution">
    <text evidence="2">The sequence shown here is derived from an EMBL/GenBank/DDBJ whole genome shotgun (WGS) entry which is preliminary data.</text>
</comment>
<organism evidence="2 3">
    <name type="scientific">Symbiodinium microadriaticum</name>
    <name type="common">Dinoflagellate</name>
    <name type="synonym">Zooxanthella microadriatica</name>
    <dbReference type="NCBI Taxonomy" id="2951"/>
    <lineage>
        <taxon>Eukaryota</taxon>
        <taxon>Sar</taxon>
        <taxon>Alveolata</taxon>
        <taxon>Dinophyceae</taxon>
        <taxon>Suessiales</taxon>
        <taxon>Symbiodiniaceae</taxon>
        <taxon>Symbiodinium</taxon>
    </lineage>
</organism>
<name>A0A1Q9BXZ7_SYMMI</name>
<feature type="region of interest" description="Disordered" evidence="1">
    <location>
        <begin position="552"/>
        <end position="728"/>
    </location>
</feature>
<sequence>MTSRRQVLFLNRIFALHDRATRRRTSKSQSVRLALSHWEKEVNAICALDYVLGMMRLARDANNSPIFEDKLLDSVKQKILDGDYHEEVTTHIEACNPLFKAEHALLLQDHAPALAKAAEAKAEKLLGSMSDEASRIAWETATLKLASDVSSITRLLEAEMQTQRSRHLSRVSHLKTQILFFNRVSTLGLMASGGLRGDMRRIEDKFEAKHMSLVFLTLRMGHEDSNIFSNSQLLMDRGNRQMLPWAPERSYIVPVGGKDQPPSTAEGDKRALSDVQEAAQLLAGAQFPESILDACTRGMSGDMILPSEKLHLLNLTPYDAFLEKVCLKYHLQVAQEARSKPNPQVAVLSCTTDVDTGMYVQQVMGLTTMEEWKKTSKLFENETCKFQQEPPTDVPSPDLANYNFKLVEVTVNPQKHGSKRFNFNLPASARALYANDIVHGPEWINLIKQFDEQPLAAESCLGAPQMHQRPLSMFVGYLHMRHVLDSITSQHTMPGASLFVTKAVTKEGKSECMTDDQPFKLWIVHPLKTLQDFIKKARLVYLVTVPPRAAAGSSKDLPLTSAMGSSPEMKLEVRRDLSEALAGALQNAQKEAGSDSDDEDGNKKTKKNKSKNKAPKQEKQANGDTAPKAQAEAGQAAEPAPAEAPATGSEGAKAAPQSAEAAGVPAKDKSGGSPTKLKEMMKTLAASRLSADGANATAKATPKGKAKSKTSKSKDDVAAEDNAVDEGLGKKKAGAKALSSYSYHHHVNILPDVHIRHPWRQAADKKKKKAKSQNPEATPEGDDEAKPKTLQQEFFKFQKEKTNQLKSEHPEKTVREIFAMVHQEWKTNPIRTAAIANMTESRRKKGTSNLMVCQWTRDSDSLVMEIPSEFKVAPKAQKLWYQYTMVPRTNIGAQKFGMLASAFPVKVLEASPILRRCWRVAMATELNEFIEKKLGELEPGEFRAEHPDRRELEDVTFALFEKYKVMATAGYSFGAALVHAYKEPSVKERNFTTRYKGNGKGKEGKGAKKLKDVVMCSLISVYEAWAFCQRLASCSAHIEATQKQLSQRFGSSVRQYLTPLDAVKSVGACAARNAEEEGPEGAAACSLQCRTWKTEDAEGMTQVFFLARPEPAYPPLEMQVPGFWLKRFSLYSEQVLAEEDSDRESMTSLCARAQLIHFS</sequence>
<feature type="compositionally biased region" description="Basic residues" evidence="1">
    <location>
        <begin position="702"/>
        <end position="711"/>
    </location>
</feature>
<feature type="compositionally biased region" description="Basic and acidic residues" evidence="1">
    <location>
        <begin position="666"/>
        <end position="681"/>
    </location>
</feature>
<proteinExistence type="predicted"/>
<keyword evidence="3" id="KW-1185">Reference proteome</keyword>
<dbReference type="SUPFAM" id="SSF47095">
    <property type="entry name" value="HMG-box"/>
    <property type="match status" value="1"/>
</dbReference>
<protein>
    <submittedName>
        <fullName evidence="2">Uncharacterized protein</fullName>
    </submittedName>
</protein>
<dbReference type="OrthoDB" id="427000at2759"/>
<feature type="region of interest" description="Disordered" evidence="1">
    <location>
        <begin position="759"/>
        <end position="787"/>
    </location>
</feature>
<gene>
    <name evidence="2" type="ORF">AK812_SmicGene44628</name>
</gene>
<dbReference type="CDD" id="cd00084">
    <property type="entry name" value="HMG-box_SF"/>
    <property type="match status" value="1"/>
</dbReference>
<evidence type="ECO:0000256" key="1">
    <source>
        <dbReference type="SAM" id="MobiDB-lite"/>
    </source>
</evidence>